<evidence type="ECO:0000256" key="1">
    <source>
        <dbReference type="ARBA" id="ARBA00004123"/>
    </source>
</evidence>
<feature type="domain" description="C2H2-type" evidence="11">
    <location>
        <begin position="1151"/>
        <end position="1178"/>
    </location>
</feature>
<feature type="domain" description="C2H2-type" evidence="11">
    <location>
        <begin position="1020"/>
        <end position="1048"/>
    </location>
</feature>
<feature type="domain" description="C2H2-type" evidence="11">
    <location>
        <begin position="991"/>
        <end position="1019"/>
    </location>
</feature>
<feature type="domain" description="C2H2-type" evidence="11">
    <location>
        <begin position="774"/>
        <end position="801"/>
    </location>
</feature>
<keyword evidence="5" id="KW-0862">Zinc</keyword>
<feature type="domain" description="C2H2-type" evidence="11">
    <location>
        <begin position="831"/>
        <end position="861"/>
    </location>
</feature>
<feature type="domain" description="C2H2-type" evidence="11">
    <location>
        <begin position="1049"/>
        <end position="1072"/>
    </location>
</feature>
<feature type="domain" description="C2H2-type" evidence="11">
    <location>
        <begin position="1214"/>
        <end position="1241"/>
    </location>
</feature>
<evidence type="ECO:0000256" key="7">
    <source>
        <dbReference type="ARBA" id="ARBA00023163"/>
    </source>
</evidence>
<dbReference type="GO" id="GO:0005654">
    <property type="term" value="C:nucleoplasm"/>
    <property type="evidence" value="ECO:0007669"/>
    <property type="project" value="TreeGrafter"/>
</dbReference>
<keyword evidence="6" id="KW-0805">Transcription regulation</keyword>
<feature type="compositionally biased region" description="Acidic residues" evidence="10">
    <location>
        <begin position="602"/>
        <end position="614"/>
    </location>
</feature>
<feature type="compositionally biased region" description="Polar residues" evidence="10">
    <location>
        <begin position="35"/>
        <end position="52"/>
    </location>
</feature>
<evidence type="ECO:0000256" key="6">
    <source>
        <dbReference type="ARBA" id="ARBA00023015"/>
    </source>
</evidence>
<dbReference type="GO" id="GO:0000978">
    <property type="term" value="F:RNA polymerase II cis-regulatory region sequence-specific DNA binding"/>
    <property type="evidence" value="ECO:0007669"/>
    <property type="project" value="TreeGrafter"/>
</dbReference>
<feature type="domain" description="C2H2-type" evidence="11">
    <location>
        <begin position="962"/>
        <end position="989"/>
    </location>
</feature>
<dbReference type="FunFam" id="3.30.160.60:FF:000100">
    <property type="entry name" value="Zinc finger 45-like"/>
    <property type="match status" value="1"/>
</dbReference>
<keyword evidence="8" id="KW-0539">Nucleus</keyword>
<evidence type="ECO:0000256" key="5">
    <source>
        <dbReference type="ARBA" id="ARBA00022833"/>
    </source>
</evidence>
<feature type="domain" description="C2H2-type" evidence="11">
    <location>
        <begin position="1123"/>
        <end position="1150"/>
    </location>
</feature>
<dbReference type="PROSITE" id="PS50157">
    <property type="entry name" value="ZINC_FINGER_C2H2_2"/>
    <property type="match status" value="16"/>
</dbReference>
<dbReference type="InterPro" id="IPR013087">
    <property type="entry name" value="Znf_C2H2_type"/>
</dbReference>
<dbReference type="InterPro" id="IPR036236">
    <property type="entry name" value="Znf_C2H2_sf"/>
</dbReference>
<feature type="compositionally biased region" description="Basic and acidic residues" evidence="10">
    <location>
        <begin position="663"/>
        <end position="672"/>
    </location>
</feature>
<feature type="domain" description="C2H2-type" evidence="11">
    <location>
        <begin position="802"/>
        <end position="830"/>
    </location>
</feature>
<evidence type="ECO:0000256" key="9">
    <source>
        <dbReference type="PROSITE-ProRule" id="PRU00042"/>
    </source>
</evidence>
<reference evidence="12 13" key="1">
    <citation type="submission" date="2024-02" db="EMBL/GenBank/DDBJ databases">
        <title>Chromosome-scale genome assembly of the rough periwinkle Littorina saxatilis.</title>
        <authorList>
            <person name="De Jode A."/>
            <person name="Faria R."/>
            <person name="Formenti G."/>
            <person name="Sims Y."/>
            <person name="Smith T.P."/>
            <person name="Tracey A."/>
            <person name="Wood J.M.D."/>
            <person name="Zagrodzka Z.B."/>
            <person name="Johannesson K."/>
            <person name="Butlin R.K."/>
            <person name="Leder E.H."/>
        </authorList>
    </citation>
    <scope>NUCLEOTIDE SEQUENCE [LARGE SCALE GENOMIC DNA]</scope>
    <source>
        <strain evidence="12">Snail1</strain>
        <tissue evidence="12">Muscle</tissue>
    </source>
</reference>
<dbReference type="Proteomes" id="UP001374579">
    <property type="component" value="Unassembled WGS sequence"/>
</dbReference>
<keyword evidence="13" id="KW-1185">Reference proteome</keyword>
<keyword evidence="2" id="KW-0479">Metal-binding</keyword>
<keyword evidence="3" id="KW-0677">Repeat</keyword>
<dbReference type="FunFam" id="3.30.160.60:FF:000414">
    <property type="entry name" value="Zinc finger protein 398"/>
    <property type="match status" value="1"/>
</dbReference>
<name>A0AAN9C0D2_9CAEN</name>
<feature type="region of interest" description="Disordered" evidence="10">
    <location>
        <begin position="1327"/>
        <end position="1396"/>
    </location>
</feature>
<feature type="domain" description="C2H2-type" evidence="11">
    <location>
        <begin position="1301"/>
        <end position="1324"/>
    </location>
</feature>
<dbReference type="GO" id="GO:0008270">
    <property type="term" value="F:zinc ion binding"/>
    <property type="evidence" value="ECO:0007669"/>
    <property type="project" value="UniProtKB-KW"/>
</dbReference>
<evidence type="ECO:0000256" key="8">
    <source>
        <dbReference type="ARBA" id="ARBA00023242"/>
    </source>
</evidence>
<dbReference type="GO" id="GO:0001227">
    <property type="term" value="F:DNA-binding transcription repressor activity, RNA polymerase II-specific"/>
    <property type="evidence" value="ECO:0007669"/>
    <property type="project" value="TreeGrafter"/>
</dbReference>
<evidence type="ECO:0000256" key="3">
    <source>
        <dbReference type="ARBA" id="ARBA00022737"/>
    </source>
</evidence>
<evidence type="ECO:0000256" key="4">
    <source>
        <dbReference type="ARBA" id="ARBA00022771"/>
    </source>
</evidence>
<feature type="region of interest" description="Disordered" evidence="10">
    <location>
        <begin position="207"/>
        <end position="262"/>
    </location>
</feature>
<dbReference type="SMART" id="SM00355">
    <property type="entry name" value="ZnF_C2H2"/>
    <property type="match status" value="18"/>
</dbReference>
<dbReference type="Pfam" id="PF00096">
    <property type="entry name" value="zf-C2H2"/>
    <property type="match status" value="6"/>
</dbReference>
<protein>
    <recommendedName>
        <fullName evidence="11">C2H2-type domain-containing protein</fullName>
    </recommendedName>
</protein>
<feature type="domain" description="C2H2-type" evidence="11">
    <location>
        <begin position="1270"/>
        <end position="1298"/>
    </location>
</feature>
<feature type="domain" description="C2H2-type" evidence="11">
    <location>
        <begin position="1242"/>
        <end position="1269"/>
    </location>
</feature>
<keyword evidence="4 9" id="KW-0863">Zinc-finger</keyword>
<dbReference type="SUPFAM" id="SSF57667">
    <property type="entry name" value="beta-beta-alpha zinc fingers"/>
    <property type="match status" value="11"/>
</dbReference>
<feature type="region of interest" description="Disordered" evidence="10">
    <location>
        <begin position="1"/>
        <end position="66"/>
    </location>
</feature>
<feature type="region of interest" description="Disordered" evidence="10">
    <location>
        <begin position="404"/>
        <end position="449"/>
    </location>
</feature>
<sequence>MDRRRGGTGTSNNDTGYGYVSPSNPSGYDAVRDLSTLSHLSRTQCPSQQPLSPGNPFEQADGGATSTALSAELERRYAGQHPLLHGSNFAYAMGNLPTSLPSLDRLGFPDALDYTRFGVRPSASQSGLGVSRYGLERADAYEFDRGQVSGLMGQGHALFSTGQAAGSLQMPGYNANKDGGTYFGVTSHVSVEENMARGSSVDINHFDRGRLSVSPHGNRRSAYNDGSHLNHPRDNFPGGSAPERSPFFVSRQRSSPHVSSSQACPDILENYSQRQATMLAESRSHVDSAGRYQSHYSTSVPSYIPLGGASNYVYCNSPMVSSVRSFNPTLPHSTYNPGSPFDCVPSPELQFNAPPPAHSAPPAHAHIPDAVLQRCGFTDSEKKQLAERNLYDANFLHLQSHGVQNRNNSYDHGGTINSHRENDLVSPPGDARAMKSPTHSEEESQMSTEIENASGRLAENKIMLNNEVFEGERACGQNEPTSQTARHYLEAKTFSQVTRHAESSKEDALFSASNETIARDASFSSIISNSDRAGEQFPFQQKTERELLENPDRSFPSNTGAGSFMQEKVLAASQREGCQTPPARKVQSTPFTVTPSMYSESSDGEEDTEPEEQPVVEKSLEYTAGLNLEAVLPELDNKTGAPKLSTHNINVQSADNTRLESATVKEEPEHYDSSTSEYEPPSPREAPAKYPTQASLKQKKRKHHCRTSFIEESGDGVEGDKPPRIRLIIRKERPKKTSRVKNEATKQSNTKVTQNLGSKVGKTSGITKGKKGNKTCPICQKTFSRADSLTCHMRVHTGDRPYVCEYCSTSYKVSSHLRDHVRSKHTNTTPYECEKCNKTFTYNTAKRRHEKICGKDLSERVEFVCAKCEKGFVTAKGYEKHQMKCNESRTVVSGVKDEDMPFICITCEKRYDTFPGLDRHQRFFCGRSPQKGRYECEECGKVFLKRNRYITHTRRHVGDKPFKCTQCDACFYDSRTLRRHVVHHNGGNKKFKCSLCDAAYYMKHCLSLHVMRVHCGMKPYKCNECELDFSSGYKLSRHIRRVHRKERRFKCMLCSNRFFDSSGWMTHMRMHALPPNKPGRGRTVKQHTCKLCQKSFFKKDLQVHVASEHPGATLHQALGKQLAKCDICFKDFSCQDSLRVHRLRHSGLRPFKCDQCNKSFMLKSALVLHQRRHTDFRPHGCPKCGEMFRWKASVTQHMLHHHPLPEGENDVKKFTCHKCGKMFKQQICLNVHMKRHWDVMPHICCDCGKGFVELSRLKIHMSKHDGPKPFMCENCGAGFFYKYLLDDHIRKKHTATPRQSWLCEECGKSLSRKDSLLHHMALHAKYPGGKIPQKGRRKGSKYPQKFPRLVQPKSSMDGMHSTPGQSREGMESSESGLLRSDASTNVGPLTDWRPAENVTDLPVGTAEQPRLTMPAEEMSPYQFSTYIHHTIPWPQPEGH</sequence>
<dbReference type="PANTHER" id="PTHR24399:SF70">
    <property type="entry name" value="C2H2-TYPE DOMAIN-CONTAINING PROTEIN"/>
    <property type="match status" value="1"/>
</dbReference>
<comment type="subcellular location">
    <subcellularLocation>
        <location evidence="1">Nucleus</location>
    </subcellularLocation>
</comment>
<comment type="caution">
    <text evidence="12">The sequence shown here is derived from an EMBL/GenBank/DDBJ whole genome shotgun (WGS) entry which is preliminary data.</text>
</comment>
<gene>
    <name evidence="12" type="ORF">V1264_000968</name>
</gene>
<feature type="domain" description="C2H2-type" evidence="11">
    <location>
        <begin position="1179"/>
        <end position="1201"/>
    </location>
</feature>
<evidence type="ECO:0000256" key="2">
    <source>
        <dbReference type="ARBA" id="ARBA00022723"/>
    </source>
</evidence>
<feature type="compositionally biased region" description="Low complexity" evidence="10">
    <location>
        <begin position="249"/>
        <end position="262"/>
    </location>
</feature>
<proteinExistence type="predicted"/>
<evidence type="ECO:0000259" key="11">
    <source>
        <dbReference type="PROSITE" id="PS50157"/>
    </source>
</evidence>
<feature type="compositionally biased region" description="Polar residues" evidence="10">
    <location>
        <begin position="10"/>
        <end position="26"/>
    </location>
</feature>
<feature type="region of interest" description="Disordered" evidence="10">
    <location>
        <begin position="639"/>
        <end position="702"/>
    </location>
</feature>
<organism evidence="12 13">
    <name type="scientific">Littorina saxatilis</name>
    <dbReference type="NCBI Taxonomy" id="31220"/>
    <lineage>
        <taxon>Eukaryota</taxon>
        <taxon>Metazoa</taxon>
        <taxon>Spiralia</taxon>
        <taxon>Lophotrochozoa</taxon>
        <taxon>Mollusca</taxon>
        <taxon>Gastropoda</taxon>
        <taxon>Caenogastropoda</taxon>
        <taxon>Littorinimorpha</taxon>
        <taxon>Littorinoidea</taxon>
        <taxon>Littorinidae</taxon>
        <taxon>Littorina</taxon>
    </lineage>
</organism>
<dbReference type="Gene3D" id="3.30.160.60">
    <property type="entry name" value="Classic Zinc Finger"/>
    <property type="match status" value="12"/>
</dbReference>
<dbReference type="EMBL" id="JBAMIC010000001">
    <property type="protein sequence ID" value="KAK7115019.1"/>
    <property type="molecule type" value="Genomic_DNA"/>
</dbReference>
<feature type="compositionally biased region" description="Polar residues" evidence="10">
    <location>
        <begin position="645"/>
        <end position="660"/>
    </location>
</feature>
<dbReference type="FunFam" id="3.30.160.60:FF:000065">
    <property type="entry name" value="B-cell CLL/lymphoma 6, member B"/>
    <property type="match status" value="1"/>
</dbReference>
<evidence type="ECO:0000256" key="10">
    <source>
        <dbReference type="SAM" id="MobiDB-lite"/>
    </source>
</evidence>
<accession>A0AAN9C0D2</accession>
<feature type="domain" description="C2H2-type" evidence="11">
    <location>
        <begin position="902"/>
        <end position="929"/>
    </location>
</feature>
<feature type="domain" description="C2H2-type" evidence="11">
    <location>
        <begin position="934"/>
        <end position="961"/>
    </location>
</feature>
<evidence type="ECO:0000313" key="12">
    <source>
        <dbReference type="EMBL" id="KAK7115019.1"/>
    </source>
</evidence>
<evidence type="ECO:0000313" key="13">
    <source>
        <dbReference type="Proteomes" id="UP001374579"/>
    </source>
</evidence>
<feature type="region of interest" description="Disordered" evidence="10">
    <location>
        <begin position="572"/>
        <end position="615"/>
    </location>
</feature>
<dbReference type="PANTHER" id="PTHR24399">
    <property type="entry name" value="ZINC FINGER AND BTB DOMAIN-CONTAINING"/>
    <property type="match status" value="1"/>
</dbReference>
<keyword evidence="7" id="KW-0804">Transcription</keyword>
<feature type="compositionally biased region" description="Polar residues" evidence="10">
    <location>
        <begin position="586"/>
        <end position="601"/>
    </location>
</feature>
<dbReference type="PROSITE" id="PS00028">
    <property type="entry name" value="ZINC_FINGER_C2H2_1"/>
    <property type="match status" value="13"/>
</dbReference>